<evidence type="ECO:0000259" key="6">
    <source>
        <dbReference type="Pfam" id="PF01490"/>
    </source>
</evidence>
<feature type="transmembrane region" description="Helical" evidence="5">
    <location>
        <begin position="239"/>
        <end position="256"/>
    </location>
</feature>
<evidence type="ECO:0000256" key="5">
    <source>
        <dbReference type="SAM" id="Phobius"/>
    </source>
</evidence>
<evidence type="ECO:0000313" key="7">
    <source>
        <dbReference type="EMBL" id="CAH1389621.1"/>
    </source>
</evidence>
<feature type="transmembrane region" description="Helical" evidence="5">
    <location>
        <begin position="133"/>
        <end position="157"/>
    </location>
</feature>
<dbReference type="Proteomes" id="UP001152798">
    <property type="component" value="Chromosome 1"/>
</dbReference>
<dbReference type="InterPro" id="IPR013057">
    <property type="entry name" value="AA_transpt_TM"/>
</dbReference>
<dbReference type="EMBL" id="OV725077">
    <property type="protein sequence ID" value="CAH1389621.1"/>
    <property type="molecule type" value="Genomic_DNA"/>
</dbReference>
<evidence type="ECO:0000256" key="2">
    <source>
        <dbReference type="ARBA" id="ARBA00022692"/>
    </source>
</evidence>
<name>A0A9P0E0Q9_NEZVI</name>
<feature type="transmembrane region" description="Helical" evidence="5">
    <location>
        <begin position="335"/>
        <end position="359"/>
    </location>
</feature>
<organism evidence="7 8">
    <name type="scientific">Nezara viridula</name>
    <name type="common">Southern green stink bug</name>
    <name type="synonym">Cimex viridulus</name>
    <dbReference type="NCBI Taxonomy" id="85310"/>
    <lineage>
        <taxon>Eukaryota</taxon>
        <taxon>Metazoa</taxon>
        <taxon>Ecdysozoa</taxon>
        <taxon>Arthropoda</taxon>
        <taxon>Hexapoda</taxon>
        <taxon>Insecta</taxon>
        <taxon>Pterygota</taxon>
        <taxon>Neoptera</taxon>
        <taxon>Paraneoptera</taxon>
        <taxon>Hemiptera</taxon>
        <taxon>Heteroptera</taxon>
        <taxon>Panheteroptera</taxon>
        <taxon>Pentatomomorpha</taxon>
        <taxon>Pentatomoidea</taxon>
        <taxon>Pentatomidae</taxon>
        <taxon>Pentatominae</taxon>
        <taxon>Nezara</taxon>
    </lineage>
</organism>
<protein>
    <recommendedName>
        <fullName evidence="6">Amino acid transporter transmembrane domain-containing protein</fullName>
    </recommendedName>
</protein>
<accession>A0A9P0E0Q9</accession>
<proteinExistence type="predicted"/>
<keyword evidence="4 5" id="KW-0472">Membrane</keyword>
<sequence length="520" mass="58809">MDTNSMAASREQLTINIKEEKMGYDNPAMAYDNSPAMSSNPAVKCRKISNVGTVSQMIEKNTNNGVPHRKESLKAVYVSQPNPIRQTKSEKEYEPYDNRDVKHPTTYFETFIHMLKASLGTGILAMPDAFHNAGYLVATIGTLVIGFLCTYTIHILISAEYELCKRKKQPSMTYPETAEAAFSEGPKPLRYVAKYVPTICNVFLLLYQIGSCCIYVVFISSNIKDVVDQYQAPENRIDIRWYSLFLLTPLILINWVRNLKYLAPLSSIANAVTIFSFGLIFYYMFASVPDIETRQAVAPFKRLPLFFGTVLFAMEAIGVVMPLENEMKNPRKFGSAFGVLNCAMLPITLLYTFVGFFGYLKYGNETKGSITLNLPTDQYLAQAARLMLAFAIFITHALACYVAVDISWREYIEPKVERAKVFWEYLVRTVLVIITFTFAVAIPDLELFISLIGAFCLSTMGLSFPAIIQLCTYWNEYNGLQFIFFFLKNLTICLIATFGFIIGVTTSVEGIIEKFFLQKE</sequence>
<dbReference type="GO" id="GO:0005774">
    <property type="term" value="C:vacuolar membrane"/>
    <property type="evidence" value="ECO:0007669"/>
    <property type="project" value="TreeGrafter"/>
</dbReference>
<comment type="subcellular location">
    <subcellularLocation>
        <location evidence="1">Membrane</location>
        <topology evidence="1">Multi-pass membrane protein</topology>
    </subcellularLocation>
</comment>
<feature type="transmembrane region" description="Helical" evidence="5">
    <location>
        <begin position="425"/>
        <end position="442"/>
    </location>
</feature>
<feature type="transmembrane region" description="Helical" evidence="5">
    <location>
        <begin position="448"/>
        <end position="470"/>
    </location>
</feature>
<evidence type="ECO:0000256" key="1">
    <source>
        <dbReference type="ARBA" id="ARBA00004141"/>
    </source>
</evidence>
<feature type="transmembrane region" description="Helical" evidence="5">
    <location>
        <begin position="379"/>
        <end position="404"/>
    </location>
</feature>
<evidence type="ECO:0000256" key="3">
    <source>
        <dbReference type="ARBA" id="ARBA00022989"/>
    </source>
</evidence>
<feature type="transmembrane region" description="Helical" evidence="5">
    <location>
        <begin position="195"/>
        <end position="219"/>
    </location>
</feature>
<dbReference type="OrthoDB" id="1684102at2759"/>
<feature type="transmembrane region" description="Helical" evidence="5">
    <location>
        <begin position="482"/>
        <end position="504"/>
    </location>
</feature>
<feature type="transmembrane region" description="Helical" evidence="5">
    <location>
        <begin position="305"/>
        <end position="323"/>
    </location>
</feature>
<keyword evidence="2 5" id="KW-0812">Transmembrane</keyword>
<feature type="transmembrane region" description="Helical" evidence="5">
    <location>
        <begin position="268"/>
        <end position="285"/>
    </location>
</feature>
<evidence type="ECO:0000313" key="8">
    <source>
        <dbReference type="Proteomes" id="UP001152798"/>
    </source>
</evidence>
<gene>
    <name evidence="7" type="ORF">NEZAVI_LOCUS993</name>
</gene>
<feature type="domain" description="Amino acid transporter transmembrane" evidence="6">
    <location>
        <begin position="104"/>
        <end position="505"/>
    </location>
</feature>
<keyword evidence="8" id="KW-1185">Reference proteome</keyword>
<dbReference type="AlphaFoldDB" id="A0A9P0E0Q9"/>
<dbReference type="PANTHER" id="PTHR22950:SF680">
    <property type="entry name" value="PROTON-COUPLED AMINO ACID TRANSPORTER 4-LIKE PROTEIN"/>
    <property type="match status" value="1"/>
</dbReference>
<evidence type="ECO:0000256" key="4">
    <source>
        <dbReference type="ARBA" id="ARBA00023136"/>
    </source>
</evidence>
<keyword evidence="3 5" id="KW-1133">Transmembrane helix</keyword>
<dbReference type="GO" id="GO:0015179">
    <property type="term" value="F:L-amino acid transmembrane transporter activity"/>
    <property type="evidence" value="ECO:0007669"/>
    <property type="project" value="TreeGrafter"/>
</dbReference>
<dbReference type="PANTHER" id="PTHR22950">
    <property type="entry name" value="AMINO ACID TRANSPORTER"/>
    <property type="match status" value="1"/>
</dbReference>
<dbReference type="Pfam" id="PF01490">
    <property type="entry name" value="Aa_trans"/>
    <property type="match status" value="1"/>
</dbReference>
<reference evidence="7" key="1">
    <citation type="submission" date="2022-01" db="EMBL/GenBank/DDBJ databases">
        <authorList>
            <person name="King R."/>
        </authorList>
    </citation>
    <scope>NUCLEOTIDE SEQUENCE</scope>
</reference>